<reference evidence="1 2" key="1">
    <citation type="journal article" date="2024" name="Fungal Genet. Biol.">
        <title>The porcine skin microbiome exhibits broad fungal antagonism.</title>
        <authorList>
            <person name="De La Cruz K.F."/>
            <person name="Townsend E.C."/>
            <person name="Alex Cheong J.Z."/>
            <person name="Salamzade R."/>
            <person name="Liu A."/>
            <person name="Sandstrom S."/>
            <person name="Davila E."/>
            <person name="Huang L."/>
            <person name="Xu K.H."/>
            <person name="Wu S.Y."/>
            <person name="Meudt J.J."/>
            <person name="Shanmuganayagam D."/>
            <person name="Gibson A.L.F."/>
            <person name="Kalan L.R."/>
        </authorList>
    </citation>
    <scope>NUCLEOTIDE SEQUENCE [LARGE SCALE GENOMIC DNA]</scope>
    <source>
        <strain evidence="1 2">LK2625</strain>
    </source>
</reference>
<protein>
    <submittedName>
        <fullName evidence="1">Uncharacterized protein</fullName>
    </submittedName>
</protein>
<dbReference type="EMBL" id="JAYWLU010000001">
    <property type="protein sequence ID" value="MEX3593298.1"/>
    <property type="molecule type" value="Genomic_DNA"/>
</dbReference>
<comment type="caution">
    <text evidence="1">The sequence shown here is derived from an EMBL/GenBank/DDBJ whole genome shotgun (WGS) entry which is preliminary data.</text>
</comment>
<proteinExistence type="predicted"/>
<evidence type="ECO:0000313" key="1">
    <source>
        <dbReference type="EMBL" id="MEX3593298.1"/>
    </source>
</evidence>
<accession>A0ABV3UXZ8</accession>
<dbReference type="Proteomes" id="UP001558481">
    <property type="component" value="Unassembled WGS sequence"/>
</dbReference>
<organism evidence="1 2">
    <name type="scientific">Kocuria carniphila</name>
    <dbReference type="NCBI Taxonomy" id="262208"/>
    <lineage>
        <taxon>Bacteria</taxon>
        <taxon>Bacillati</taxon>
        <taxon>Actinomycetota</taxon>
        <taxon>Actinomycetes</taxon>
        <taxon>Micrococcales</taxon>
        <taxon>Micrococcaceae</taxon>
        <taxon>Kocuria</taxon>
    </lineage>
</organism>
<keyword evidence="2" id="KW-1185">Reference proteome</keyword>
<gene>
    <name evidence="1" type="ORF">VVR66_01030</name>
</gene>
<evidence type="ECO:0000313" key="2">
    <source>
        <dbReference type="Proteomes" id="UP001558481"/>
    </source>
</evidence>
<sequence>MTGIYFTDIDVSADGWIRCNVTRETTEELRIQLPYSFLPAPDLIAIAFSTLCGNKFDQVEIDLPIGPRLSETLQNVLDAKLIHRAGADVRRRPGNQSALNFSGGFDSLAAKVLLPEAHLISLDFAGRFTRERASFEKFNPFILKTNLISLGLNKYSWAFMGIGTILMRDELHLGSYSFGSIQAGSLPKLFSSPVNQNRFRIAAADGLNMTIANPVAGISEIGAVDLVLRYFPLAVSDVLLSVAAPGEDKFRRKSQMLQSLAATRGASLGIPTGIQSTPAVSWGEEFARDLASLYVLKTLGADVVASTYLGGIPDSVTKHLPSLTMDFMTRFNPQAYEGVELSALSRWYSTLTVSGILPYERKDWFEIASVMKLLRGEM</sequence>
<dbReference type="RefSeq" id="WP_368628872.1">
    <property type="nucleotide sequence ID" value="NZ_JAYWLU010000001.1"/>
</dbReference>
<name>A0ABV3UXZ8_9MICC</name>